<accession>A0A5M9GKN5</accession>
<dbReference type="AlphaFoldDB" id="A0A5M9GKN5"/>
<evidence type="ECO:0000313" key="2">
    <source>
        <dbReference type="Proteomes" id="UP000325411"/>
    </source>
</evidence>
<proteinExistence type="predicted"/>
<reference evidence="1 2" key="1">
    <citation type="submission" date="2019-09" db="EMBL/GenBank/DDBJ databases">
        <authorList>
            <person name="Geng P."/>
            <person name="Wan X."/>
            <person name="Zhou G."/>
            <person name="Yuan Z."/>
            <person name="Hu X."/>
        </authorList>
    </citation>
    <scope>NUCLEOTIDE SEQUENCE [LARGE SCALE GENOMIC DNA]</scope>
    <source>
        <strain evidence="1 2">EFR-4</strain>
    </source>
</reference>
<sequence>MITLKEMEGKVKESMLHFIANVSSWVEGSRLDKAEFMRYKDGKFVFRAYDLDAEAFIVFHVNPYDWSITVYFKEDKTFGFDLGKLKFL</sequence>
<dbReference type="EMBL" id="VXCE01000042">
    <property type="protein sequence ID" value="KAA8473268.1"/>
    <property type="molecule type" value="Genomic_DNA"/>
</dbReference>
<protein>
    <recommendedName>
        <fullName evidence="3">DUF3298 domain-containing protein</fullName>
    </recommendedName>
</protein>
<comment type="caution">
    <text evidence="1">The sequence shown here is derived from an EMBL/GenBank/DDBJ whole genome shotgun (WGS) entry which is preliminary data.</text>
</comment>
<organism evidence="1 2">
    <name type="scientific">Bacillus paranthracis</name>
    <dbReference type="NCBI Taxonomy" id="2026186"/>
    <lineage>
        <taxon>Bacteria</taxon>
        <taxon>Bacillati</taxon>
        <taxon>Bacillota</taxon>
        <taxon>Bacilli</taxon>
        <taxon>Bacillales</taxon>
        <taxon>Bacillaceae</taxon>
        <taxon>Bacillus</taxon>
        <taxon>Bacillus cereus group</taxon>
    </lineage>
</organism>
<evidence type="ECO:0000313" key="1">
    <source>
        <dbReference type="EMBL" id="KAA8473268.1"/>
    </source>
</evidence>
<dbReference type="Proteomes" id="UP000325411">
    <property type="component" value="Unassembled WGS sequence"/>
</dbReference>
<dbReference type="RefSeq" id="WP_153623547.1">
    <property type="nucleotide sequence ID" value="NZ_CP064082.1"/>
</dbReference>
<evidence type="ECO:0008006" key="3">
    <source>
        <dbReference type="Google" id="ProtNLM"/>
    </source>
</evidence>
<name>A0A5M9GKN5_9BACI</name>
<gene>
    <name evidence="1" type="ORF">FYW06_27895</name>
</gene>